<dbReference type="PANTHER" id="PTHR12433:SF11">
    <property type="entry name" value="MEDIATOR OF RNA POLYMERASE II TRANSCRIPTION SUBUNIT 25"/>
    <property type="match status" value="1"/>
</dbReference>
<evidence type="ECO:0000256" key="2">
    <source>
        <dbReference type="ARBA" id="ARBA00009102"/>
    </source>
</evidence>
<evidence type="ECO:0000313" key="12">
    <source>
        <dbReference type="Proteomes" id="UP000092443"/>
    </source>
</evidence>
<dbReference type="GO" id="GO:0045944">
    <property type="term" value="P:positive regulation of transcription by RNA polymerase II"/>
    <property type="evidence" value="ECO:0007669"/>
    <property type="project" value="TreeGrafter"/>
</dbReference>
<evidence type="ECO:0000259" key="11">
    <source>
        <dbReference type="Pfam" id="PF11265"/>
    </source>
</evidence>
<dbReference type="RefSeq" id="XP_037889905.1">
    <property type="nucleotide sequence ID" value="XM_038033977.1"/>
</dbReference>
<feature type="compositionally biased region" description="Low complexity" evidence="9">
    <location>
        <begin position="298"/>
        <end position="310"/>
    </location>
</feature>
<dbReference type="FunFam" id="2.40.290.30:FF:000002">
    <property type="entry name" value="Mediator of RNA polymerase II transcription subunit"/>
    <property type="match status" value="1"/>
</dbReference>
<reference evidence="13" key="1">
    <citation type="submission" date="2025-08" db="UniProtKB">
        <authorList>
            <consortium name="RefSeq"/>
        </authorList>
    </citation>
    <scope>IDENTIFICATION</scope>
    <source>
        <tissue evidence="13">Whole body pupa</tissue>
    </source>
</reference>
<dbReference type="GO" id="GO:0005667">
    <property type="term" value="C:transcription regulator complex"/>
    <property type="evidence" value="ECO:0007669"/>
    <property type="project" value="TreeGrafter"/>
</dbReference>
<keyword evidence="12" id="KW-1185">Reference proteome</keyword>
<protein>
    <recommendedName>
        <fullName evidence="3">Mediator of RNA polymerase II transcription subunit 25</fullName>
    </recommendedName>
    <alternativeName>
        <fullName evidence="8">Mediator complex subunit 25</fullName>
    </alternativeName>
</protein>
<sequence length="826" mass="91565">MSLTIFKNKQEEKIAQRLLNSFAFHSHLIQHVICANGSWIIFVFYRVEGSAANGAYINELKTNYIVPTLENFSQGPIDDREYLVSDRHSTQYGIVFYRTAANLLETTCCTFGPFTSPQKVVEIFERLPLVGGGMESCANLAEGFATAHVCFEDMKETRAPFIEGSMALQKHCVLVCNSPPYSIPVTECWKFAGKTVEQLATLFHERKIYLSIIAPRKMPVLYKLYMKADGDQPLTAKNYAKNIRHLVLLKGYHLKERPQSPNGIMGTNQALQMSGTQQHPNAQQTGQNAGIVMDGNHASSQQQQQQQSAQVGGMNPNQQPGNPLSQQMLQQQQFSAQNSQNPMQNPNFQPQGNRWIFATNQQQTQNRPQFIGGSNSGVVASMVNAQSLAGQNPNSALISQLSAPPNQNINPMLQQQQQIRMQMLNQQQQLQQLQQGNMHSGSGTSNQIPTSAPNQANTSVPVQQHQPGTSSDQTVMREKIWSGTLEWVEKLKTDQPKITRSIQCTVTSSIKDGEPEIKAINWPPKMFMQLMPKQLVGNIGGGYFKESKTVVFKPQPCEASESLAKNMTQLFAGCVHFTTPTNMPTCDIKVLILLYTAEKNAFLGFIPNNQAMFVERLRKVIQQKQSMGMQQSAVTGNIQQQQQQQQIQNAMTAQVQNPLPSNVLNAQQQQQDTQQQQQQHYNQYATSQQQINMQIGGPIGPSPQLGAGDQVGTGNPIQQQQIAMMQHQRGAMMGTGPNNPQQQIPPQHALQQQQQRMVRPMMSNNPGLRHLLQQQSTPGQQFRPQMSAVGGQGVSIGPGMGPNQIGSGPGGSGGPNRPFEENFEMY</sequence>
<feature type="region of interest" description="Disordered" evidence="9">
    <location>
        <begin position="800"/>
        <end position="826"/>
    </location>
</feature>
<evidence type="ECO:0000256" key="8">
    <source>
        <dbReference type="ARBA" id="ARBA00031958"/>
    </source>
</evidence>
<evidence type="ECO:0000256" key="4">
    <source>
        <dbReference type="ARBA" id="ARBA00023015"/>
    </source>
</evidence>
<feature type="compositionally biased region" description="Polar residues" evidence="9">
    <location>
        <begin position="315"/>
        <end position="324"/>
    </location>
</feature>
<name>A0A9C5YVY0_9MUSC</name>
<evidence type="ECO:0000256" key="3">
    <source>
        <dbReference type="ARBA" id="ARBA00019694"/>
    </source>
</evidence>
<feature type="compositionally biased region" description="Low complexity" evidence="9">
    <location>
        <begin position="425"/>
        <end position="435"/>
    </location>
</feature>
<feature type="compositionally biased region" description="Low complexity" evidence="9">
    <location>
        <begin position="325"/>
        <end position="352"/>
    </location>
</feature>
<feature type="domain" description="Mediator complex subunit Med25 PTOV" evidence="10">
    <location>
        <begin position="477"/>
        <end position="625"/>
    </location>
</feature>
<keyword evidence="7" id="KW-0539">Nucleus</keyword>
<dbReference type="Proteomes" id="UP000092443">
    <property type="component" value="Unplaced"/>
</dbReference>
<evidence type="ECO:0000256" key="1">
    <source>
        <dbReference type="ARBA" id="ARBA00004123"/>
    </source>
</evidence>
<dbReference type="PANTHER" id="PTHR12433">
    <property type="entry name" value="MEDIATOR OF RNA POLYMERASE II TRANSCRIPTION SUBUNIT 25"/>
    <property type="match status" value="1"/>
</dbReference>
<keyword evidence="5" id="KW-0010">Activator</keyword>
<proteinExistence type="inferred from homology"/>
<dbReference type="InterPro" id="IPR038196">
    <property type="entry name" value="Med25_PTOV_sf"/>
</dbReference>
<gene>
    <name evidence="13" type="primary">LOC119637747</name>
</gene>
<feature type="compositionally biased region" description="Polar residues" evidence="9">
    <location>
        <begin position="273"/>
        <end position="288"/>
    </location>
</feature>
<keyword evidence="6" id="KW-0804">Transcription</keyword>
<dbReference type="GeneID" id="119637747"/>
<dbReference type="Gene3D" id="2.40.290.30">
    <property type="entry name" value="Mediator complex subunit 25, ACID domain"/>
    <property type="match status" value="1"/>
</dbReference>
<dbReference type="GO" id="GO:0016592">
    <property type="term" value="C:mediator complex"/>
    <property type="evidence" value="ECO:0007669"/>
    <property type="project" value="TreeGrafter"/>
</dbReference>
<evidence type="ECO:0000256" key="6">
    <source>
        <dbReference type="ARBA" id="ARBA00023163"/>
    </source>
</evidence>
<evidence type="ECO:0000313" key="13">
    <source>
        <dbReference type="RefSeq" id="XP_037889905.1"/>
    </source>
</evidence>
<dbReference type="Pfam" id="PF11265">
    <property type="entry name" value="Med25_VWA"/>
    <property type="match status" value="1"/>
</dbReference>
<comment type="similarity">
    <text evidence="2">Belongs to the Mediator complex subunit 25 family.</text>
</comment>
<evidence type="ECO:0000256" key="7">
    <source>
        <dbReference type="ARBA" id="ARBA00023242"/>
    </source>
</evidence>
<keyword evidence="4" id="KW-0805">Transcription regulation</keyword>
<feature type="domain" description="Mediator of RNA polymerase II transcription subunit 25 von Willebrand factor type A" evidence="11">
    <location>
        <begin position="42"/>
        <end position="252"/>
    </location>
</feature>
<dbReference type="Pfam" id="PF11232">
    <property type="entry name" value="Med25"/>
    <property type="match status" value="1"/>
</dbReference>
<feature type="region of interest" description="Disordered" evidence="9">
    <location>
        <begin position="425"/>
        <end position="474"/>
    </location>
</feature>
<dbReference type="InterPro" id="IPR021419">
    <property type="entry name" value="Mediator_Med25_VWA"/>
</dbReference>
<accession>A0A9C5YVY0</accession>
<dbReference type="AlphaFoldDB" id="A0A9C5YVY0"/>
<dbReference type="KEGG" id="gfs:119637747"/>
<organism evidence="12 13">
    <name type="scientific">Glossina fuscipes</name>
    <dbReference type="NCBI Taxonomy" id="7396"/>
    <lineage>
        <taxon>Eukaryota</taxon>
        <taxon>Metazoa</taxon>
        <taxon>Ecdysozoa</taxon>
        <taxon>Arthropoda</taxon>
        <taxon>Hexapoda</taxon>
        <taxon>Insecta</taxon>
        <taxon>Pterygota</taxon>
        <taxon>Neoptera</taxon>
        <taxon>Endopterygota</taxon>
        <taxon>Diptera</taxon>
        <taxon>Brachycera</taxon>
        <taxon>Muscomorpha</taxon>
        <taxon>Hippoboscoidea</taxon>
        <taxon>Glossinidae</taxon>
        <taxon>Glossina</taxon>
    </lineage>
</organism>
<evidence type="ECO:0000256" key="9">
    <source>
        <dbReference type="SAM" id="MobiDB-lite"/>
    </source>
</evidence>
<feature type="region of interest" description="Disordered" evidence="9">
    <location>
        <begin position="273"/>
        <end position="352"/>
    </location>
</feature>
<evidence type="ECO:0000259" key="10">
    <source>
        <dbReference type="Pfam" id="PF11232"/>
    </source>
</evidence>
<evidence type="ECO:0000256" key="5">
    <source>
        <dbReference type="ARBA" id="ARBA00023159"/>
    </source>
</evidence>
<comment type="subcellular location">
    <subcellularLocation>
        <location evidence="1">Nucleus</location>
    </subcellularLocation>
</comment>
<feature type="compositionally biased region" description="Polar residues" evidence="9">
    <location>
        <begin position="436"/>
        <end position="474"/>
    </location>
</feature>
<dbReference type="InterPro" id="IPR021394">
    <property type="entry name" value="Med25_PTOV"/>
</dbReference>